<feature type="region of interest" description="Disordered" evidence="2">
    <location>
        <begin position="129"/>
        <end position="148"/>
    </location>
</feature>
<dbReference type="Pfam" id="PF14555">
    <property type="entry name" value="UBA_4"/>
    <property type="match status" value="1"/>
</dbReference>
<dbReference type="SMART" id="SM00166">
    <property type="entry name" value="UBX"/>
    <property type="match status" value="1"/>
</dbReference>
<evidence type="ECO:0000313" key="5">
    <source>
        <dbReference type="Proteomes" id="UP000327013"/>
    </source>
</evidence>
<dbReference type="SMART" id="SM00726">
    <property type="entry name" value="UIM"/>
    <property type="match status" value="2"/>
</dbReference>
<evidence type="ECO:0000256" key="2">
    <source>
        <dbReference type="SAM" id="MobiDB-lite"/>
    </source>
</evidence>
<keyword evidence="5" id="KW-1185">Reference proteome</keyword>
<keyword evidence="1" id="KW-0833">Ubl conjugation pathway</keyword>
<dbReference type="CDD" id="cd01767">
    <property type="entry name" value="UBX"/>
    <property type="match status" value="1"/>
</dbReference>
<evidence type="ECO:0000259" key="3">
    <source>
        <dbReference type="PROSITE" id="PS50033"/>
    </source>
</evidence>
<protein>
    <recommendedName>
        <fullName evidence="3">UBX domain-containing protein</fullName>
    </recommendedName>
</protein>
<dbReference type="EMBL" id="CM017321">
    <property type="protein sequence ID" value="KAE7999800.1"/>
    <property type="molecule type" value="Genomic_DNA"/>
</dbReference>
<dbReference type="SUPFAM" id="SSF54236">
    <property type="entry name" value="Ubiquitin-like"/>
    <property type="match status" value="1"/>
</dbReference>
<feature type="compositionally biased region" description="Polar residues" evidence="2">
    <location>
        <begin position="129"/>
        <end position="147"/>
    </location>
</feature>
<feature type="region of interest" description="Disordered" evidence="2">
    <location>
        <begin position="314"/>
        <end position="339"/>
    </location>
</feature>
<name>A0A5N6QNR7_9ROSI</name>
<feature type="domain" description="UBX" evidence="3">
    <location>
        <begin position="412"/>
        <end position="490"/>
    </location>
</feature>
<sequence>MAITGASESLALRKLEEHGGNLDEAVDAHFGEVDRHTTNPTPAASQQYGSMGMNHQNLAGSRGILPFLSAARSFKPSLLLDPNYRRDLYNRIGASAFTNRGPSIPPSGVVGGLPQRFNTVNEQPYHSGLRQTEGLSGLSPGQGTNGNHTEEEMIQAAIEASKKEVERGYLNQQQSAPNDSSGSGLLQRKMHLEDDDFSRAISLSLKTAEREEAMREQQVETEDQEVGYYDLTRRNEKAKINGWKLKPGSSSFHEGAGNVKEQPLVNRGSNSDIGNCPPRSKDAFHSQEWGEISSEELDEAVMLENALFGEGSTNHFHYSPHLQSNQESSSPHSVPTLPSPSVAAQQLLREQQDAEYLASLLADKEKEINALKKAESHYLKEDKACNKLLEEEKLQRILAAKEASLPQEPAADDENAVTLLVRMPDGSRHGHRFLKSDKLQLLFDFIDVGRLVKPGTYRLVRPYPRHAFGIGDSSLTFRELGLTSKQEALFLELI</sequence>
<dbReference type="Proteomes" id="UP000327013">
    <property type="component" value="Chromosome 1"/>
</dbReference>
<dbReference type="AlphaFoldDB" id="A0A5N6QNR7"/>
<proteinExistence type="predicted"/>
<dbReference type="InterPro" id="IPR050730">
    <property type="entry name" value="UBX_domain-protein"/>
</dbReference>
<accession>A0A5N6QNR7</accession>
<evidence type="ECO:0000256" key="1">
    <source>
        <dbReference type="ARBA" id="ARBA00022786"/>
    </source>
</evidence>
<dbReference type="InterPro" id="IPR029071">
    <property type="entry name" value="Ubiquitin-like_domsf"/>
</dbReference>
<dbReference type="Gene3D" id="3.10.20.90">
    <property type="entry name" value="Phosphatidylinositol 3-kinase Catalytic Subunit, Chain A, domain 1"/>
    <property type="match status" value="1"/>
</dbReference>
<dbReference type="PANTHER" id="PTHR23322:SF55">
    <property type="entry name" value="PLANT UBX DOMAIN-CONTAINING PROTEIN 9"/>
    <property type="match status" value="1"/>
</dbReference>
<feature type="compositionally biased region" description="Polar residues" evidence="2">
    <location>
        <begin position="314"/>
        <end position="333"/>
    </location>
</feature>
<dbReference type="PROSITE" id="PS50033">
    <property type="entry name" value="UBX"/>
    <property type="match status" value="1"/>
</dbReference>
<dbReference type="GO" id="GO:0043130">
    <property type="term" value="F:ubiquitin binding"/>
    <property type="evidence" value="ECO:0007669"/>
    <property type="project" value="TreeGrafter"/>
</dbReference>
<dbReference type="Pfam" id="PF00789">
    <property type="entry name" value="UBX"/>
    <property type="match status" value="1"/>
</dbReference>
<dbReference type="InterPro" id="IPR001012">
    <property type="entry name" value="UBX_dom"/>
</dbReference>
<reference evidence="4 5" key="1">
    <citation type="submission" date="2019-06" db="EMBL/GenBank/DDBJ databases">
        <title>A chromosomal-level reference genome of Carpinus fangiana (Coryloideae, Betulaceae).</title>
        <authorList>
            <person name="Yang X."/>
            <person name="Wang Z."/>
            <person name="Zhang L."/>
            <person name="Hao G."/>
            <person name="Liu J."/>
            <person name="Yang Y."/>
        </authorList>
    </citation>
    <scope>NUCLEOTIDE SEQUENCE [LARGE SCALE GENOMIC DNA]</scope>
    <source>
        <strain evidence="4">Cfa_2016G</strain>
        <tissue evidence="4">Leaf</tissue>
    </source>
</reference>
<dbReference type="Pfam" id="PF02809">
    <property type="entry name" value="UIM"/>
    <property type="match status" value="2"/>
</dbReference>
<dbReference type="InterPro" id="IPR003903">
    <property type="entry name" value="UIM_dom"/>
</dbReference>
<evidence type="ECO:0000313" key="4">
    <source>
        <dbReference type="EMBL" id="KAE7999800.1"/>
    </source>
</evidence>
<feature type="region of interest" description="Disordered" evidence="2">
    <location>
        <begin position="261"/>
        <end position="285"/>
    </location>
</feature>
<dbReference type="PROSITE" id="PS50330">
    <property type="entry name" value="UIM"/>
    <property type="match status" value="1"/>
</dbReference>
<gene>
    <name evidence="4" type="ORF">FH972_004194</name>
</gene>
<dbReference type="PANTHER" id="PTHR23322">
    <property type="entry name" value="FAS-ASSOCIATED PROTEIN"/>
    <property type="match status" value="1"/>
</dbReference>
<organism evidence="4 5">
    <name type="scientific">Carpinus fangiana</name>
    <dbReference type="NCBI Taxonomy" id="176857"/>
    <lineage>
        <taxon>Eukaryota</taxon>
        <taxon>Viridiplantae</taxon>
        <taxon>Streptophyta</taxon>
        <taxon>Embryophyta</taxon>
        <taxon>Tracheophyta</taxon>
        <taxon>Spermatophyta</taxon>
        <taxon>Magnoliopsida</taxon>
        <taxon>eudicotyledons</taxon>
        <taxon>Gunneridae</taxon>
        <taxon>Pentapetalae</taxon>
        <taxon>rosids</taxon>
        <taxon>fabids</taxon>
        <taxon>Fagales</taxon>
        <taxon>Betulaceae</taxon>
        <taxon>Carpinus</taxon>
    </lineage>
</organism>